<gene>
    <name evidence="10" type="ORF">ENQ76_11440</name>
</gene>
<evidence type="ECO:0000313" key="10">
    <source>
        <dbReference type="EMBL" id="HEN16066.1"/>
    </source>
</evidence>
<dbReference type="PANTHER" id="PTHR43586">
    <property type="entry name" value="CYSTEINE DESULFURASE"/>
    <property type="match status" value="1"/>
</dbReference>
<dbReference type="EC" id="2.8.1.7" evidence="8"/>
<dbReference type="NCBIfam" id="TIGR01979">
    <property type="entry name" value="sufS"/>
    <property type="match status" value="1"/>
</dbReference>
<dbReference type="InterPro" id="IPR015421">
    <property type="entry name" value="PyrdxlP-dep_Trfase_major"/>
</dbReference>
<dbReference type="Pfam" id="PF00266">
    <property type="entry name" value="Aminotran_5"/>
    <property type="match status" value="1"/>
</dbReference>
<dbReference type="GO" id="GO:0030170">
    <property type="term" value="F:pyridoxal phosphate binding"/>
    <property type="evidence" value="ECO:0007669"/>
    <property type="project" value="UniProtKB-UniRule"/>
</dbReference>
<dbReference type="EMBL" id="DSOK01000317">
    <property type="protein sequence ID" value="HEN16066.1"/>
    <property type="molecule type" value="Genomic_DNA"/>
</dbReference>
<dbReference type="PIRSF" id="PIRSF005572">
    <property type="entry name" value="NifS"/>
    <property type="match status" value="1"/>
</dbReference>
<organism evidence="10">
    <name type="scientific">Schlesneria paludicola</name>
    <dbReference type="NCBI Taxonomy" id="360056"/>
    <lineage>
        <taxon>Bacteria</taxon>
        <taxon>Pseudomonadati</taxon>
        <taxon>Planctomycetota</taxon>
        <taxon>Planctomycetia</taxon>
        <taxon>Planctomycetales</taxon>
        <taxon>Planctomycetaceae</taxon>
        <taxon>Schlesneria</taxon>
    </lineage>
</organism>
<dbReference type="InterPro" id="IPR020578">
    <property type="entry name" value="Aminotrans_V_PyrdxlP_BS"/>
</dbReference>
<comment type="catalytic activity">
    <reaction evidence="6 8">
        <text>(sulfur carrier)-H + L-cysteine = (sulfur carrier)-SH + L-alanine</text>
        <dbReference type="Rhea" id="RHEA:43892"/>
        <dbReference type="Rhea" id="RHEA-COMP:14737"/>
        <dbReference type="Rhea" id="RHEA-COMP:14739"/>
        <dbReference type="ChEBI" id="CHEBI:29917"/>
        <dbReference type="ChEBI" id="CHEBI:35235"/>
        <dbReference type="ChEBI" id="CHEBI:57972"/>
        <dbReference type="ChEBI" id="CHEBI:64428"/>
        <dbReference type="EC" id="2.8.1.7"/>
    </reaction>
</comment>
<protein>
    <recommendedName>
        <fullName evidence="8">Cysteine desulfurase</fullName>
        <ecNumber evidence="8">2.8.1.7</ecNumber>
    </recommendedName>
</protein>
<dbReference type="CDD" id="cd06453">
    <property type="entry name" value="SufS_like"/>
    <property type="match status" value="1"/>
</dbReference>
<evidence type="ECO:0000256" key="6">
    <source>
        <dbReference type="ARBA" id="ARBA00050776"/>
    </source>
</evidence>
<dbReference type="PROSITE" id="PS00595">
    <property type="entry name" value="AA_TRANSFER_CLASS_5"/>
    <property type="match status" value="1"/>
</dbReference>
<comment type="cofactor">
    <cofactor evidence="1 7">
        <name>pyridoxal 5'-phosphate</name>
        <dbReference type="ChEBI" id="CHEBI:597326"/>
    </cofactor>
</comment>
<dbReference type="InterPro" id="IPR015422">
    <property type="entry name" value="PyrdxlP-dep_Trfase_small"/>
</dbReference>
<dbReference type="InterPro" id="IPR000192">
    <property type="entry name" value="Aminotrans_V_dom"/>
</dbReference>
<dbReference type="PANTHER" id="PTHR43586:SF8">
    <property type="entry name" value="CYSTEINE DESULFURASE 1, CHLOROPLASTIC"/>
    <property type="match status" value="1"/>
</dbReference>
<comment type="similarity">
    <text evidence="3 8">Belongs to the class-V pyridoxal-phosphate-dependent aminotransferase family. Csd subfamily.</text>
</comment>
<evidence type="ECO:0000256" key="2">
    <source>
        <dbReference type="ARBA" id="ARBA00002824"/>
    </source>
</evidence>
<evidence type="ECO:0000256" key="4">
    <source>
        <dbReference type="ARBA" id="ARBA00022679"/>
    </source>
</evidence>
<dbReference type="GO" id="GO:0006534">
    <property type="term" value="P:cysteine metabolic process"/>
    <property type="evidence" value="ECO:0007669"/>
    <property type="project" value="UniProtKB-UniRule"/>
</dbReference>
<keyword evidence="5 8" id="KW-0663">Pyridoxal phosphate</keyword>
<feature type="domain" description="Aminotransferase class V" evidence="9">
    <location>
        <begin position="29"/>
        <end position="399"/>
    </location>
</feature>
<comment type="caution">
    <text evidence="10">The sequence shown here is derived from an EMBL/GenBank/DDBJ whole genome shotgun (WGS) entry which is preliminary data.</text>
</comment>
<accession>A0A7C2JYW4</accession>
<proteinExistence type="inferred from homology"/>
<evidence type="ECO:0000256" key="3">
    <source>
        <dbReference type="ARBA" id="ARBA00010447"/>
    </source>
</evidence>
<dbReference type="InterPro" id="IPR016454">
    <property type="entry name" value="Cysteine_dSase"/>
</dbReference>
<dbReference type="GO" id="GO:0031071">
    <property type="term" value="F:cysteine desulfurase activity"/>
    <property type="evidence" value="ECO:0007669"/>
    <property type="project" value="UniProtKB-UniRule"/>
</dbReference>
<keyword evidence="4 8" id="KW-0808">Transferase</keyword>
<dbReference type="InterPro" id="IPR015424">
    <property type="entry name" value="PyrdxlP-dep_Trfase"/>
</dbReference>
<name>A0A7C2JYW4_9PLAN</name>
<reference evidence="10" key="1">
    <citation type="journal article" date="2020" name="mSystems">
        <title>Genome- and Community-Level Interaction Insights into Carbon Utilization and Element Cycling Functions of Hydrothermarchaeota in Hydrothermal Sediment.</title>
        <authorList>
            <person name="Zhou Z."/>
            <person name="Liu Y."/>
            <person name="Xu W."/>
            <person name="Pan J."/>
            <person name="Luo Z.H."/>
            <person name="Li M."/>
        </authorList>
    </citation>
    <scope>NUCLEOTIDE SEQUENCE [LARGE SCALE GENOMIC DNA]</scope>
    <source>
        <strain evidence="10">SpSt-339</strain>
    </source>
</reference>
<evidence type="ECO:0000256" key="7">
    <source>
        <dbReference type="RuleBase" id="RU004504"/>
    </source>
</evidence>
<dbReference type="Gene3D" id="3.40.640.10">
    <property type="entry name" value="Type I PLP-dependent aspartate aminotransferase-like (Major domain)"/>
    <property type="match status" value="1"/>
</dbReference>
<sequence length="414" mass="45329">MTAADWHVARVRRDFPILQQRLAGDRPLVYLDTAASAQKPQAVIDKLVEALTQYYSNVHRGIHQLGDRMTTELETARETVQRFLNAAEPDEIVFTSGTTMSLNLVAHGWGRKFLKPGDEILVNEMEHHANLVPWQLAAKATGATLRYLPLTEDGRLDLAALDEVLTERTRIVAVTAMSNVLGTINPVGELARRAHAVGAKIAVDAAQSVPHQATDVQGLDVDFLAFSGHKLYGPTGVGVLYAKRRLLEQMDPMLGGGHMIREVHHDHSTWADPPAKFEAGTAPFVEAAALGTAVDYVTALGLDRIHAYEQTLLKHATELLSAIPGLTIHGPAIEHKGAILSFTVPGIHPHDMLHVLDSEGVAVRAGHHCTMLLHERLNVEATTRASFAFYNTHEEVEALAAAIRKARRVFRLPE</sequence>
<dbReference type="AlphaFoldDB" id="A0A7C2JYW4"/>
<comment type="function">
    <text evidence="2 8">Catalyzes the removal of elemental sulfur and selenium atoms from L-cysteine, L-cystine, L-selenocysteine, and L-selenocystine to produce L-alanine.</text>
</comment>
<evidence type="ECO:0000256" key="1">
    <source>
        <dbReference type="ARBA" id="ARBA00001933"/>
    </source>
</evidence>
<dbReference type="InterPro" id="IPR010970">
    <property type="entry name" value="Cys_dSase_SufS"/>
</dbReference>
<evidence type="ECO:0000256" key="5">
    <source>
        <dbReference type="ARBA" id="ARBA00022898"/>
    </source>
</evidence>
<dbReference type="Gene3D" id="3.90.1150.10">
    <property type="entry name" value="Aspartate Aminotransferase, domain 1"/>
    <property type="match status" value="1"/>
</dbReference>
<evidence type="ECO:0000256" key="8">
    <source>
        <dbReference type="RuleBase" id="RU004506"/>
    </source>
</evidence>
<dbReference type="SUPFAM" id="SSF53383">
    <property type="entry name" value="PLP-dependent transferases"/>
    <property type="match status" value="1"/>
</dbReference>
<evidence type="ECO:0000259" key="9">
    <source>
        <dbReference type="Pfam" id="PF00266"/>
    </source>
</evidence>